<protein>
    <submittedName>
        <fullName evidence="2">Uncharacterized protein</fullName>
    </submittedName>
</protein>
<evidence type="ECO:0000256" key="1">
    <source>
        <dbReference type="SAM" id="Phobius"/>
    </source>
</evidence>
<feature type="transmembrane region" description="Helical" evidence="1">
    <location>
        <begin position="17"/>
        <end position="35"/>
    </location>
</feature>
<keyword evidence="1" id="KW-1133">Transmembrane helix</keyword>
<dbReference type="EMBL" id="ML977585">
    <property type="protein sequence ID" value="KAF2001130.1"/>
    <property type="molecule type" value="Genomic_DNA"/>
</dbReference>
<evidence type="ECO:0000313" key="3">
    <source>
        <dbReference type="Proteomes" id="UP000799779"/>
    </source>
</evidence>
<reference evidence="2" key="1">
    <citation type="journal article" date="2020" name="Stud. Mycol.">
        <title>101 Dothideomycetes genomes: a test case for predicting lifestyles and emergence of pathogens.</title>
        <authorList>
            <person name="Haridas S."/>
            <person name="Albert R."/>
            <person name="Binder M."/>
            <person name="Bloem J."/>
            <person name="Labutti K."/>
            <person name="Salamov A."/>
            <person name="Andreopoulos B."/>
            <person name="Baker S."/>
            <person name="Barry K."/>
            <person name="Bills G."/>
            <person name="Bluhm B."/>
            <person name="Cannon C."/>
            <person name="Castanera R."/>
            <person name="Culley D."/>
            <person name="Daum C."/>
            <person name="Ezra D."/>
            <person name="Gonzalez J."/>
            <person name="Henrissat B."/>
            <person name="Kuo A."/>
            <person name="Liang C."/>
            <person name="Lipzen A."/>
            <person name="Lutzoni F."/>
            <person name="Magnuson J."/>
            <person name="Mondo S."/>
            <person name="Nolan M."/>
            <person name="Ohm R."/>
            <person name="Pangilinan J."/>
            <person name="Park H.-J."/>
            <person name="Ramirez L."/>
            <person name="Alfaro M."/>
            <person name="Sun H."/>
            <person name="Tritt A."/>
            <person name="Yoshinaga Y."/>
            <person name="Zwiers L.-H."/>
            <person name="Turgeon B."/>
            <person name="Goodwin S."/>
            <person name="Spatafora J."/>
            <person name="Crous P."/>
            <person name="Grigoriev I."/>
        </authorList>
    </citation>
    <scope>NUCLEOTIDE SEQUENCE</scope>
    <source>
        <strain evidence="2">CBS 123094</strain>
    </source>
</reference>
<dbReference type="Proteomes" id="UP000799779">
    <property type="component" value="Unassembled WGS sequence"/>
</dbReference>
<accession>A0A6A5WGV2</accession>
<sequence length="53" mass="6383">YIDYSNRPYKDKATFNILFYFDLVKITLDLIYSILSKQLCNNYRIVFLHSDLA</sequence>
<proteinExistence type="predicted"/>
<evidence type="ECO:0000313" key="2">
    <source>
        <dbReference type="EMBL" id="KAF2001130.1"/>
    </source>
</evidence>
<dbReference type="OrthoDB" id="2906425at2759"/>
<gene>
    <name evidence="2" type="ORF">P154DRAFT_433870</name>
</gene>
<keyword evidence="1" id="KW-0812">Transmembrane</keyword>
<keyword evidence="3" id="KW-1185">Reference proteome</keyword>
<keyword evidence="1" id="KW-0472">Membrane</keyword>
<name>A0A6A5WGV2_9PLEO</name>
<dbReference type="AlphaFoldDB" id="A0A6A5WGV2"/>
<feature type="non-terminal residue" evidence="2">
    <location>
        <position position="1"/>
    </location>
</feature>
<organism evidence="2 3">
    <name type="scientific">Amniculicola lignicola CBS 123094</name>
    <dbReference type="NCBI Taxonomy" id="1392246"/>
    <lineage>
        <taxon>Eukaryota</taxon>
        <taxon>Fungi</taxon>
        <taxon>Dikarya</taxon>
        <taxon>Ascomycota</taxon>
        <taxon>Pezizomycotina</taxon>
        <taxon>Dothideomycetes</taxon>
        <taxon>Pleosporomycetidae</taxon>
        <taxon>Pleosporales</taxon>
        <taxon>Amniculicolaceae</taxon>
        <taxon>Amniculicola</taxon>
    </lineage>
</organism>